<dbReference type="AlphaFoldDB" id="A0A8J3PQ44"/>
<feature type="transmembrane region" description="Helical" evidence="7">
    <location>
        <begin position="85"/>
        <end position="115"/>
    </location>
</feature>
<dbReference type="InterPro" id="IPR036259">
    <property type="entry name" value="MFS_trans_sf"/>
</dbReference>
<evidence type="ECO:0000256" key="6">
    <source>
        <dbReference type="ARBA" id="ARBA00023136"/>
    </source>
</evidence>
<dbReference type="PANTHER" id="PTHR23513:SF6">
    <property type="entry name" value="MAJOR FACILITATOR SUPERFAMILY ASSOCIATED DOMAIN-CONTAINING PROTEIN"/>
    <property type="match status" value="1"/>
</dbReference>
<feature type="transmembrane region" description="Helical" evidence="7">
    <location>
        <begin position="44"/>
        <end position="64"/>
    </location>
</feature>
<dbReference type="InterPro" id="IPR020846">
    <property type="entry name" value="MFS_dom"/>
</dbReference>
<proteinExistence type="predicted"/>
<dbReference type="Proteomes" id="UP000653674">
    <property type="component" value="Unassembled WGS sequence"/>
</dbReference>
<dbReference type="EMBL" id="BONU01000062">
    <property type="protein sequence ID" value="GIG76578.1"/>
    <property type="molecule type" value="Genomic_DNA"/>
</dbReference>
<dbReference type="SUPFAM" id="SSF103473">
    <property type="entry name" value="MFS general substrate transporter"/>
    <property type="match status" value="1"/>
</dbReference>
<feature type="transmembrane region" description="Helical" evidence="7">
    <location>
        <begin position="217"/>
        <end position="240"/>
    </location>
</feature>
<dbReference type="InterPro" id="IPR001958">
    <property type="entry name" value="Tet-R_TetA/multi-R_MdtG-like"/>
</dbReference>
<keyword evidence="10" id="KW-1185">Reference proteome</keyword>
<feature type="transmembrane region" description="Helical" evidence="7">
    <location>
        <begin position="252"/>
        <end position="271"/>
    </location>
</feature>
<evidence type="ECO:0000256" key="2">
    <source>
        <dbReference type="ARBA" id="ARBA00022448"/>
    </source>
</evidence>
<feature type="transmembrane region" description="Helical" evidence="7">
    <location>
        <begin position="163"/>
        <end position="183"/>
    </location>
</feature>
<name>A0A8J3PQ44_9ACTN</name>
<evidence type="ECO:0000313" key="10">
    <source>
        <dbReference type="Proteomes" id="UP000653674"/>
    </source>
</evidence>
<evidence type="ECO:0000259" key="8">
    <source>
        <dbReference type="PROSITE" id="PS50850"/>
    </source>
</evidence>
<dbReference type="PRINTS" id="PR01035">
    <property type="entry name" value="TCRTETA"/>
</dbReference>
<feature type="domain" description="Major facilitator superfamily (MFS) profile" evidence="8">
    <location>
        <begin position="1"/>
        <end position="391"/>
    </location>
</feature>
<evidence type="ECO:0000256" key="7">
    <source>
        <dbReference type="SAM" id="Phobius"/>
    </source>
</evidence>
<evidence type="ECO:0000256" key="5">
    <source>
        <dbReference type="ARBA" id="ARBA00022989"/>
    </source>
</evidence>
<keyword evidence="3" id="KW-1003">Cell membrane</keyword>
<accession>A0A8J3PQ44</accession>
<keyword evidence="4 7" id="KW-0812">Transmembrane</keyword>
<sequence>MGRNRNYRLLWSSQALSEFGFNAAALAFPLLVLAVTNSAAASGLVLGTIAVAQLVAGLPAGALVDRWNRKKVMLVCEAAQALAAASLVATVWWGVATVAHMVAVAAVIGVCAALFQPAEEASLPNLVPAEQLSTAVAMNSARASLGHLSGTAVGGFLFAVGRVVPFAVDAVTHTLAFFALAFVRMPPREVRPQPVGRLGREMVDGLRWVWQHRHIRVTALCAVVLNVFFSSFYIIVIVLAQRGGAPSGEIGVMAAMLGVGGVVGSLAAPYLHRMLSPYASIISVFWVLSVLTPLAVLTTSGYVMGALFFAMALLPPTANTAIATRQLLLTPDELRGRLSSVLGLLVGGASALGPMLGGVLTEVLPGNVAILICAGGVTAVTLVVTVSPTLRTFPRQQATQEASATA</sequence>
<gene>
    <name evidence="9" type="ORF">Pfl04_49820</name>
</gene>
<dbReference type="InterPro" id="IPR010290">
    <property type="entry name" value="TM_effector"/>
</dbReference>
<comment type="subcellular location">
    <subcellularLocation>
        <location evidence="1">Cell membrane</location>
        <topology evidence="1">Multi-pass membrane protein</topology>
    </subcellularLocation>
</comment>
<keyword evidence="6 7" id="KW-0472">Membrane</keyword>
<comment type="caution">
    <text evidence="9">The sequence shown here is derived from an EMBL/GenBank/DDBJ whole genome shotgun (WGS) entry which is preliminary data.</text>
</comment>
<feature type="transmembrane region" description="Helical" evidence="7">
    <location>
        <begin position="368"/>
        <end position="386"/>
    </location>
</feature>
<dbReference type="GO" id="GO:0022857">
    <property type="term" value="F:transmembrane transporter activity"/>
    <property type="evidence" value="ECO:0007669"/>
    <property type="project" value="InterPro"/>
</dbReference>
<reference evidence="9" key="1">
    <citation type="submission" date="2021-01" db="EMBL/GenBank/DDBJ databases">
        <title>Whole genome shotgun sequence of Planosporangium flavigriseum NBRC 105377.</title>
        <authorList>
            <person name="Komaki H."/>
            <person name="Tamura T."/>
        </authorList>
    </citation>
    <scope>NUCLEOTIDE SEQUENCE</scope>
    <source>
        <strain evidence="9">NBRC 105377</strain>
    </source>
</reference>
<feature type="transmembrane region" description="Helical" evidence="7">
    <location>
        <begin position="302"/>
        <end position="324"/>
    </location>
</feature>
<protein>
    <submittedName>
        <fullName evidence="9">MFS transporter</fullName>
    </submittedName>
</protein>
<evidence type="ECO:0000313" key="9">
    <source>
        <dbReference type="EMBL" id="GIG76578.1"/>
    </source>
</evidence>
<keyword evidence="2" id="KW-0813">Transport</keyword>
<dbReference type="GO" id="GO:0005886">
    <property type="term" value="C:plasma membrane"/>
    <property type="evidence" value="ECO:0007669"/>
    <property type="project" value="UniProtKB-SubCell"/>
</dbReference>
<dbReference type="PROSITE" id="PS50850">
    <property type="entry name" value="MFS"/>
    <property type="match status" value="1"/>
</dbReference>
<feature type="transmembrane region" description="Helical" evidence="7">
    <location>
        <begin position="278"/>
        <end position="296"/>
    </location>
</feature>
<dbReference type="Gene3D" id="1.20.1250.20">
    <property type="entry name" value="MFS general substrate transporter like domains"/>
    <property type="match status" value="1"/>
</dbReference>
<dbReference type="PANTHER" id="PTHR23513">
    <property type="entry name" value="INTEGRAL MEMBRANE EFFLUX PROTEIN-RELATED"/>
    <property type="match status" value="1"/>
</dbReference>
<dbReference type="CDD" id="cd06173">
    <property type="entry name" value="MFS_MefA_like"/>
    <property type="match status" value="1"/>
</dbReference>
<keyword evidence="5 7" id="KW-1133">Transmembrane helix</keyword>
<feature type="transmembrane region" description="Helical" evidence="7">
    <location>
        <begin position="336"/>
        <end position="356"/>
    </location>
</feature>
<organism evidence="9 10">
    <name type="scientific">Planosporangium flavigriseum</name>
    <dbReference type="NCBI Taxonomy" id="373681"/>
    <lineage>
        <taxon>Bacteria</taxon>
        <taxon>Bacillati</taxon>
        <taxon>Actinomycetota</taxon>
        <taxon>Actinomycetes</taxon>
        <taxon>Micromonosporales</taxon>
        <taxon>Micromonosporaceae</taxon>
        <taxon>Planosporangium</taxon>
    </lineage>
</organism>
<dbReference type="Pfam" id="PF05977">
    <property type="entry name" value="MFS_3"/>
    <property type="match status" value="1"/>
</dbReference>
<evidence type="ECO:0000256" key="1">
    <source>
        <dbReference type="ARBA" id="ARBA00004651"/>
    </source>
</evidence>
<evidence type="ECO:0000256" key="4">
    <source>
        <dbReference type="ARBA" id="ARBA00022692"/>
    </source>
</evidence>
<evidence type="ECO:0000256" key="3">
    <source>
        <dbReference type="ARBA" id="ARBA00022475"/>
    </source>
</evidence>